<dbReference type="AlphaFoldDB" id="X1QK30"/>
<accession>X1QK30</accession>
<evidence type="ECO:0000313" key="1">
    <source>
        <dbReference type="EMBL" id="GAI68593.1"/>
    </source>
</evidence>
<sequence length="52" mass="5938">IIKTASKLADNLDKLKREGKLDKLNLKEFSITLRILADYFDEFAKLAEGRSP</sequence>
<comment type="caution">
    <text evidence="1">The sequence shown here is derived from an EMBL/GenBank/DDBJ whole genome shotgun (WGS) entry which is preliminary data.</text>
</comment>
<organism evidence="1">
    <name type="scientific">marine sediment metagenome</name>
    <dbReference type="NCBI Taxonomy" id="412755"/>
    <lineage>
        <taxon>unclassified sequences</taxon>
        <taxon>metagenomes</taxon>
        <taxon>ecological metagenomes</taxon>
    </lineage>
</organism>
<gene>
    <name evidence="1" type="ORF">S12H4_11195</name>
</gene>
<proteinExistence type="predicted"/>
<protein>
    <submittedName>
        <fullName evidence="1">Uncharacterized protein</fullName>
    </submittedName>
</protein>
<reference evidence="1" key="1">
    <citation type="journal article" date="2014" name="Front. Microbiol.">
        <title>High frequency of phylogenetically diverse reductive dehalogenase-homologous genes in deep subseafloor sedimentary metagenomes.</title>
        <authorList>
            <person name="Kawai M."/>
            <person name="Futagami T."/>
            <person name="Toyoda A."/>
            <person name="Takaki Y."/>
            <person name="Nishi S."/>
            <person name="Hori S."/>
            <person name="Arai W."/>
            <person name="Tsubouchi T."/>
            <person name="Morono Y."/>
            <person name="Uchiyama I."/>
            <person name="Ito T."/>
            <person name="Fujiyama A."/>
            <person name="Inagaki F."/>
            <person name="Takami H."/>
        </authorList>
    </citation>
    <scope>NUCLEOTIDE SEQUENCE</scope>
    <source>
        <strain evidence="1">Expedition CK06-06</strain>
    </source>
</reference>
<name>X1QK30_9ZZZZ</name>
<feature type="non-terminal residue" evidence="1">
    <location>
        <position position="1"/>
    </location>
</feature>
<dbReference type="EMBL" id="BARW01004971">
    <property type="protein sequence ID" value="GAI68593.1"/>
    <property type="molecule type" value="Genomic_DNA"/>
</dbReference>